<keyword evidence="1" id="KW-0812">Transmembrane</keyword>
<dbReference type="EMBL" id="VSDQ01000679">
    <property type="protein sequence ID" value="TYA74556.1"/>
    <property type="molecule type" value="Genomic_DNA"/>
</dbReference>
<evidence type="ECO:0000256" key="1">
    <source>
        <dbReference type="SAM" id="Phobius"/>
    </source>
</evidence>
<reference evidence="3 4" key="1">
    <citation type="submission" date="2019-08" db="EMBL/GenBank/DDBJ databases">
        <title>Seonamhaeicola sediminis sp. nov., isolated from marine sediment.</title>
        <authorList>
            <person name="Cao W.R."/>
        </authorList>
    </citation>
    <scope>NUCLEOTIDE SEQUENCE [LARGE SCALE GENOMIC DNA]</scope>
    <source>
        <strain evidence="3 4">B011</strain>
    </source>
</reference>
<sequence length="126" mass="14341">MVLKKIVFPVTICYTVFIAVVSLIKLNNLPDVKISFGDKIFHFVVYGGLTILWFYSFFLKFKKEFKTSILYAVVFSVVFGIILEVLQDRMTAYRALDVYDALSNTLGALLASAAIWFTKSLHVKNL</sequence>
<dbReference type="OrthoDB" id="5472246at2"/>
<dbReference type="AlphaFoldDB" id="A0A5D0HTD9"/>
<feature type="domain" description="VanZ-like" evidence="2">
    <location>
        <begin position="34"/>
        <end position="116"/>
    </location>
</feature>
<gene>
    <name evidence="3" type="ORF">FUA24_14655</name>
</gene>
<accession>A0A5D0HTD9</accession>
<evidence type="ECO:0000313" key="4">
    <source>
        <dbReference type="Proteomes" id="UP000323930"/>
    </source>
</evidence>
<protein>
    <recommendedName>
        <fullName evidence="2">VanZ-like domain-containing protein</fullName>
    </recommendedName>
</protein>
<proteinExistence type="predicted"/>
<keyword evidence="1" id="KW-1133">Transmembrane helix</keyword>
<dbReference type="Proteomes" id="UP000323930">
    <property type="component" value="Unassembled WGS sequence"/>
</dbReference>
<evidence type="ECO:0000313" key="3">
    <source>
        <dbReference type="EMBL" id="TYA74556.1"/>
    </source>
</evidence>
<feature type="transmembrane region" description="Helical" evidence="1">
    <location>
        <begin position="69"/>
        <end position="86"/>
    </location>
</feature>
<dbReference type="Pfam" id="PF04892">
    <property type="entry name" value="VanZ"/>
    <property type="match status" value="1"/>
</dbReference>
<feature type="transmembrane region" description="Helical" evidence="1">
    <location>
        <begin position="98"/>
        <end position="117"/>
    </location>
</feature>
<evidence type="ECO:0000259" key="2">
    <source>
        <dbReference type="Pfam" id="PF04892"/>
    </source>
</evidence>
<feature type="transmembrane region" description="Helical" evidence="1">
    <location>
        <begin position="40"/>
        <end position="57"/>
    </location>
</feature>
<dbReference type="InterPro" id="IPR006976">
    <property type="entry name" value="VanZ-like"/>
</dbReference>
<dbReference type="PANTHER" id="PTHR28008">
    <property type="entry name" value="DOMAIN PROTEIN, PUTATIVE (AFU_ORTHOLOGUE AFUA_3G10980)-RELATED"/>
    <property type="match status" value="1"/>
</dbReference>
<keyword evidence="1" id="KW-0472">Membrane</keyword>
<dbReference type="PANTHER" id="PTHR28008:SF1">
    <property type="entry name" value="DOMAIN PROTEIN, PUTATIVE (AFU_ORTHOLOGUE AFUA_3G10980)-RELATED"/>
    <property type="match status" value="1"/>
</dbReference>
<organism evidence="3 4">
    <name type="scientific">Seonamhaeicola marinus</name>
    <dbReference type="NCBI Taxonomy" id="1912246"/>
    <lineage>
        <taxon>Bacteria</taxon>
        <taxon>Pseudomonadati</taxon>
        <taxon>Bacteroidota</taxon>
        <taxon>Flavobacteriia</taxon>
        <taxon>Flavobacteriales</taxon>
        <taxon>Flavobacteriaceae</taxon>
    </lineage>
</organism>
<name>A0A5D0HTD9_9FLAO</name>
<feature type="transmembrane region" description="Helical" evidence="1">
    <location>
        <begin position="6"/>
        <end position="28"/>
    </location>
</feature>
<dbReference type="NCBIfam" id="NF037970">
    <property type="entry name" value="vanZ_1"/>
    <property type="match status" value="1"/>
</dbReference>
<comment type="caution">
    <text evidence="3">The sequence shown here is derived from an EMBL/GenBank/DDBJ whole genome shotgun (WGS) entry which is preliminary data.</text>
</comment>
<keyword evidence="4" id="KW-1185">Reference proteome</keyword>